<dbReference type="Gene3D" id="3.30.200.20">
    <property type="entry name" value="Phosphorylase Kinase, domain 1"/>
    <property type="match status" value="1"/>
</dbReference>
<evidence type="ECO:0000313" key="2">
    <source>
        <dbReference type="Ensembl" id="ENSCINP00000034379.1"/>
    </source>
</evidence>
<dbReference type="GO" id="GO:0005524">
    <property type="term" value="F:ATP binding"/>
    <property type="evidence" value="ECO:0007669"/>
    <property type="project" value="InterPro"/>
</dbReference>
<evidence type="ECO:0000313" key="3">
    <source>
        <dbReference type="Proteomes" id="UP000008144"/>
    </source>
</evidence>
<accession>H2XXJ5</accession>
<keyword evidence="3" id="KW-1185">Reference proteome</keyword>
<dbReference type="Proteomes" id="UP000008144">
    <property type="component" value="Chromosome 8"/>
</dbReference>
<dbReference type="InterPro" id="IPR011009">
    <property type="entry name" value="Kinase-like_dom_sf"/>
</dbReference>
<dbReference type="PROSITE" id="PS50011">
    <property type="entry name" value="PROTEIN_KINASE_DOM"/>
    <property type="match status" value="1"/>
</dbReference>
<dbReference type="SUPFAM" id="SSF56112">
    <property type="entry name" value="Protein kinase-like (PK-like)"/>
    <property type="match status" value="1"/>
</dbReference>
<dbReference type="AlphaFoldDB" id="H2XXJ5"/>
<reference evidence="2" key="2">
    <citation type="journal article" date="2008" name="Genome Biol.">
        <title>Improved genome assembly and evidence-based global gene model set for the chordate Ciona intestinalis: new insight into intron and operon populations.</title>
        <authorList>
            <person name="Satou Y."/>
            <person name="Mineta K."/>
            <person name="Ogasawara M."/>
            <person name="Sasakura Y."/>
            <person name="Shoguchi E."/>
            <person name="Ueno K."/>
            <person name="Yamada L."/>
            <person name="Matsumoto J."/>
            <person name="Wasserscheid J."/>
            <person name="Dewar K."/>
            <person name="Wiley G.B."/>
            <person name="Macmil S.L."/>
            <person name="Roe B.A."/>
            <person name="Zeller R.W."/>
            <person name="Hastings K.E."/>
            <person name="Lemaire P."/>
            <person name="Lindquist E."/>
            <person name="Endo T."/>
            <person name="Hotta K."/>
            <person name="Inaba K."/>
        </authorList>
    </citation>
    <scope>NUCLEOTIDE SEQUENCE [LARGE SCALE GENOMIC DNA]</scope>
    <source>
        <strain evidence="2">wild type</strain>
    </source>
</reference>
<name>H2XXJ5_CIOIN</name>
<reference evidence="2" key="3">
    <citation type="submission" date="2025-08" db="UniProtKB">
        <authorList>
            <consortium name="Ensembl"/>
        </authorList>
    </citation>
    <scope>IDENTIFICATION</scope>
</reference>
<dbReference type="HOGENOM" id="CLU_2446257_0_0_1"/>
<reference evidence="3" key="1">
    <citation type="journal article" date="2002" name="Science">
        <title>The draft genome of Ciona intestinalis: insights into chordate and vertebrate origins.</title>
        <authorList>
            <person name="Dehal P."/>
            <person name="Satou Y."/>
            <person name="Campbell R.K."/>
            <person name="Chapman J."/>
            <person name="Degnan B."/>
            <person name="De Tomaso A."/>
            <person name="Davidson B."/>
            <person name="Di Gregorio A."/>
            <person name="Gelpke M."/>
            <person name="Goodstein D.M."/>
            <person name="Harafuji N."/>
            <person name="Hastings K.E."/>
            <person name="Ho I."/>
            <person name="Hotta K."/>
            <person name="Huang W."/>
            <person name="Kawashima T."/>
            <person name="Lemaire P."/>
            <person name="Martinez D."/>
            <person name="Meinertzhagen I.A."/>
            <person name="Necula S."/>
            <person name="Nonaka M."/>
            <person name="Putnam N."/>
            <person name="Rash S."/>
            <person name="Saiga H."/>
            <person name="Satake M."/>
            <person name="Terry A."/>
            <person name="Yamada L."/>
            <person name="Wang H.G."/>
            <person name="Awazu S."/>
            <person name="Azumi K."/>
            <person name="Boore J."/>
            <person name="Branno M."/>
            <person name="Chin-Bow S."/>
            <person name="DeSantis R."/>
            <person name="Doyle S."/>
            <person name="Francino P."/>
            <person name="Keys D.N."/>
            <person name="Haga S."/>
            <person name="Hayashi H."/>
            <person name="Hino K."/>
            <person name="Imai K.S."/>
            <person name="Inaba K."/>
            <person name="Kano S."/>
            <person name="Kobayashi K."/>
            <person name="Kobayashi M."/>
            <person name="Lee B.I."/>
            <person name="Makabe K.W."/>
            <person name="Manohar C."/>
            <person name="Matassi G."/>
            <person name="Medina M."/>
            <person name="Mochizuki Y."/>
            <person name="Mount S."/>
            <person name="Morishita T."/>
            <person name="Miura S."/>
            <person name="Nakayama A."/>
            <person name="Nishizaka S."/>
            <person name="Nomoto H."/>
            <person name="Ohta F."/>
            <person name="Oishi K."/>
            <person name="Rigoutsos I."/>
            <person name="Sano M."/>
            <person name="Sasaki A."/>
            <person name="Sasakura Y."/>
            <person name="Shoguchi E."/>
            <person name="Shin-i T."/>
            <person name="Spagnuolo A."/>
            <person name="Stainier D."/>
            <person name="Suzuki M.M."/>
            <person name="Tassy O."/>
            <person name="Takatori N."/>
            <person name="Tokuoka M."/>
            <person name="Yagi K."/>
            <person name="Yoshizaki F."/>
            <person name="Wada S."/>
            <person name="Zhang C."/>
            <person name="Hyatt P.D."/>
            <person name="Larimer F."/>
            <person name="Detter C."/>
            <person name="Doggett N."/>
            <person name="Glavina T."/>
            <person name="Hawkins T."/>
            <person name="Richardson P."/>
            <person name="Lucas S."/>
            <person name="Kohara Y."/>
            <person name="Levine M."/>
            <person name="Satoh N."/>
            <person name="Rokhsar D.S."/>
        </authorList>
    </citation>
    <scope>NUCLEOTIDE SEQUENCE [LARGE SCALE GENOMIC DNA]</scope>
</reference>
<dbReference type="Ensembl" id="ENSCINT00000030655.1">
    <property type="protein sequence ID" value="ENSCINP00000034379.1"/>
    <property type="gene ID" value="ENSCING00000018574.1"/>
</dbReference>
<feature type="domain" description="Protein kinase" evidence="1">
    <location>
        <begin position="1"/>
        <end position="90"/>
    </location>
</feature>
<dbReference type="InterPro" id="IPR000719">
    <property type="entry name" value="Prot_kinase_dom"/>
</dbReference>
<protein>
    <recommendedName>
        <fullName evidence="1">Protein kinase domain-containing protein</fullName>
    </recommendedName>
</protein>
<evidence type="ECO:0000259" key="1">
    <source>
        <dbReference type="PROSITE" id="PS50011"/>
    </source>
</evidence>
<proteinExistence type="predicted"/>
<reference evidence="2" key="4">
    <citation type="submission" date="2025-09" db="UniProtKB">
        <authorList>
            <consortium name="Ensembl"/>
        </authorList>
    </citation>
    <scope>IDENTIFICATION</scope>
</reference>
<dbReference type="GO" id="GO:0004672">
    <property type="term" value="F:protein kinase activity"/>
    <property type="evidence" value="ECO:0007669"/>
    <property type="project" value="InterPro"/>
</dbReference>
<dbReference type="InParanoid" id="H2XXJ5"/>
<sequence>MQLLGRGKFGKVALMQLVGCDMDQKKTEEGSLSMPRLRKYSLQANIKCCTEKSFALKRIWKKKQSRNSYLAEIEAHKVASKHPCVARLFE</sequence>
<dbReference type="EMBL" id="EAAA01002665">
    <property type="status" value="NOT_ANNOTATED_CDS"/>
    <property type="molecule type" value="Genomic_DNA"/>
</dbReference>
<organism evidence="2 3">
    <name type="scientific">Ciona intestinalis</name>
    <name type="common">Transparent sea squirt</name>
    <name type="synonym">Ascidia intestinalis</name>
    <dbReference type="NCBI Taxonomy" id="7719"/>
    <lineage>
        <taxon>Eukaryota</taxon>
        <taxon>Metazoa</taxon>
        <taxon>Chordata</taxon>
        <taxon>Tunicata</taxon>
        <taxon>Ascidiacea</taxon>
        <taxon>Phlebobranchia</taxon>
        <taxon>Cionidae</taxon>
        <taxon>Ciona</taxon>
    </lineage>
</organism>